<feature type="compositionally biased region" description="Polar residues" evidence="5">
    <location>
        <begin position="18"/>
        <end position="28"/>
    </location>
</feature>
<evidence type="ECO:0000256" key="4">
    <source>
        <dbReference type="RuleBase" id="RU003540"/>
    </source>
</evidence>
<dbReference type="FunFam" id="1.10.220.10:FF:000005">
    <property type="entry name" value="Annexin"/>
    <property type="match status" value="1"/>
</dbReference>
<dbReference type="GO" id="GO:0005634">
    <property type="term" value="C:nucleus"/>
    <property type="evidence" value="ECO:0007669"/>
    <property type="project" value="TreeGrafter"/>
</dbReference>
<feature type="compositionally biased region" description="Low complexity" evidence="5">
    <location>
        <begin position="62"/>
        <end position="81"/>
    </location>
</feature>
<dbReference type="GO" id="GO:0001786">
    <property type="term" value="F:phosphatidylserine binding"/>
    <property type="evidence" value="ECO:0007669"/>
    <property type="project" value="TreeGrafter"/>
</dbReference>
<dbReference type="InterPro" id="IPR018252">
    <property type="entry name" value="Annexin_repeat_CS"/>
</dbReference>
<keyword evidence="4" id="KW-0106">Calcium</keyword>
<comment type="domain">
    <text evidence="4">A pair of annexin repeats may form one binding site for calcium and phospholipid.</text>
</comment>
<comment type="similarity">
    <text evidence="1 4">Belongs to the annexin family.</text>
</comment>
<dbReference type="PRINTS" id="PR01813">
    <property type="entry name" value="ANNEXINFUNGI"/>
</dbReference>
<dbReference type="SUPFAM" id="SSF47874">
    <property type="entry name" value="Annexin"/>
    <property type="match status" value="1"/>
</dbReference>
<feature type="compositionally biased region" description="Low complexity" evidence="5">
    <location>
        <begin position="94"/>
        <end position="119"/>
    </location>
</feature>
<evidence type="ECO:0000256" key="2">
    <source>
        <dbReference type="ARBA" id="ARBA00022737"/>
    </source>
</evidence>
<keyword evidence="2 4" id="KW-0677">Repeat</keyword>
<organism evidence="6 7">
    <name type="scientific">Lasallia pustulata</name>
    <dbReference type="NCBI Taxonomy" id="136370"/>
    <lineage>
        <taxon>Eukaryota</taxon>
        <taxon>Fungi</taxon>
        <taxon>Dikarya</taxon>
        <taxon>Ascomycota</taxon>
        <taxon>Pezizomycotina</taxon>
        <taxon>Lecanoromycetes</taxon>
        <taxon>OSLEUM clade</taxon>
        <taxon>Umbilicariomycetidae</taxon>
        <taxon>Umbilicariales</taxon>
        <taxon>Umbilicariaceae</taxon>
        <taxon>Lasallia</taxon>
    </lineage>
</organism>
<dbReference type="PROSITE" id="PS51897">
    <property type="entry name" value="ANNEXIN_2"/>
    <property type="match status" value="4"/>
</dbReference>
<dbReference type="InterPro" id="IPR037104">
    <property type="entry name" value="Annexin_sf"/>
</dbReference>
<evidence type="ECO:0000256" key="3">
    <source>
        <dbReference type="ARBA" id="ARBA00023216"/>
    </source>
</evidence>
<dbReference type="GO" id="GO:0005509">
    <property type="term" value="F:calcium ion binding"/>
    <property type="evidence" value="ECO:0007669"/>
    <property type="project" value="InterPro"/>
</dbReference>
<feature type="compositionally biased region" description="Low complexity" evidence="5">
    <location>
        <begin position="29"/>
        <end position="38"/>
    </location>
</feature>
<accession>A0A1W5D889</accession>
<protein>
    <recommendedName>
        <fullName evidence="4">Annexin</fullName>
    </recommendedName>
</protein>
<name>A0A1W5D889_9LECA</name>
<keyword evidence="7" id="KW-1185">Reference proteome</keyword>
<dbReference type="PANTHER" id="PTHR10502">
    <property type="entry name" value="ANNEXIN"/>
    <property type="match status" value="1"/>
</dbReference>
<evidence type="ECO:0000256" key="5">
    <source>
        <dbReference type="SAM" id="MobiDB-lite"/>
    </source>
</evidence>
<evidence type="ECO:0000313" key="6">
    <source>
        <dbReference type="EMBL" id="SLM39357.1"/>
    </source>
</evidence>
<dbReference type="InterPro" id="IPR018502">
    <property type="entry name" value="Annexin_repeat"/>
</dbReference>
<keyword evidence="4" id="KW-0111">Calcium/phospholipid-binding</keyword>
<evidence type="ECO:0000256" key="1">
    <source>
        <dbReference type="ARBA" id="ARBA00007831"/>
    </source>
</evidence>
<reference evidence="7" key="1">
    <citation type="submission" date="2017-03" db="EMBL/GenBank/DDBJ databases">
        <authorList>
            <person name="Sharma R."/>
            <person name="Thines M."/>
        </authorList>
    </citation>
    <scope>NUCLEOTIDE SEQUENCE [LARGE SCALE GENOMIC DNA]</scope>
</reference>
<proteinExistence type="inferred from homology"/>
<dbReference type="Proteomes" id="UP000192927">
    <property type="component" value="Unassembled WGS sequence"/>
</dbReference>
<evidence type="ECO:0000313" key="7">
    <source>
        <dbReference type="Proteomes" id="UP000192927"/>
    </source>
</evidence>
<dbReference type="GO" id="GO:0005544">
    <property type="term" value="F:calcium-dependent phospholipid binding"/>
    <property type="evidence" value="ECO:0007669"/>
    <property type="project" value="UniProtKB-KW"/>
</dbReference>
<dbReference type="InterPro" id="IPR001464">
    <property type="entry name" value="Annexin"/>
</dbReference>
<dbReference type="EMBL" id="FWEW01003499">
    <property type="protein sequence ID" value="SLM39357.1"/>
    <property type="molecule type" value="Genomic_DNA"/>
</dbReference>
<feature type="region of interest" description="Disordered" evidence="5">
    <location>
        <begin position="18"/>
        <end position="131"/>
    </location>
</feature>
<feature type="compositionally biased region" description="Pro residues" evidence="5">
    <location>
        <begin position="82"/>
        <end position="93"/>
    </location>
</feature>
<dbReference type="Pfam" id="PF00191">
    <property type="entry name" value="Annexin"/>
    <property type="match status" value="4"/>
</dbReference>
<dbReference type="PROSITE" id="PS00223">
    <property type="entry name" value="ANNEXIN_1"/>
    <property type="match status" value="1"/>
</dbReference>
<dbReference type="GO" id="GO:0005737">
    <property type="term" value="C:cytoplasm"/>
    <property type="evidence" value="ECO:0007669"/>
    <property type="project" value="TreeGrafter"/>
</dbReference>
<dbReference type="GO" id="GO:0005886">
    <property type="term" value="C:plasma membrane"/>
    <property type="evidence" value="ECO:0007669"/>
    <property type="project" value="TreeGrafter"/>
</dbReference>
<dbReference type="PANTHER" id="PTHR10502:SF102">
    <property type="entry name" value="ANNEXIN B11"/>
    <property type="match status" value="1"/>
</dbReference>
<keyword evidence="3 4" id="KW-0041">Annexin</keyword>
<dbReference type="InterPro" id="IPR009117">
    <property type="entry name" value="ANX14"/>
</dbReference>
<dbReference type="PRINTS" id="PR00196">
    <property type="entry name" value="ANNEXIN"/>
</dbReference>
<dbReference type="AlphaFoldDB" id="A0A1W5D889"/>
<sequence length="470" mass="51061">MLTNGLPNALVVSLQSEYAQEVPTSTDSPQPGYQGAPPAQYPPRGHSPYPQQQGYGPPPPQGQYAASGYPPQQGAYSQPQPQGYPPQGYPPQAPQQQQYGQPVPGQYLSQQTYGEYGTPHPGPPPSAAYGASQQLYGVPQTIPTPPSAGYIPGQMAQGDATVEADAHALRQALKGHGTDEKTVIRVLAHQTALQIPLLKQTYSQRHRRSLEADVSNDTSSYFRMCLLSILRGPLQQDVYLLHKALDRIGTNEVLLNDVLLARSNADMLAIKQAYHATYHGTLEDAVRGDLSGKTERLFSMVLNATRQEDSAPVLPHQVDADVSELHRATEGRLGTDQLAVCAVISNRSDGALRAIALAYEAKYRIPLEKVLQKEFSGHMQQALVQMVRAGADRAMRDAGNLEDAMKGLGTKDELLVTRVVRAHWDRAHLGQVVGAYKARFGKELVGRVRGETSGSYRECLVAMVDLKGGM</sequence>
<dbReference type="GO" id="GO:0012506">
    <property type="term" value="C:vesicle membrane"/>
    <property type="evidence" value="ECO:0007669"/>
    <property type="project" value="TreeGrafter"/>
</dbReference>
<dbReference type="SMART" id="SM00335">
    <property type="entry name" value="ANX"/>
    <property type="match status" value="4"/>
</dbReference>
<dbReference type="Gene3D" id="1.10.220.10">
    <property type="entry name" value="Annexin"/>
    <property type="match status" value="4"/>
</dbReference>